<dbReference type="Proteomes" id="UP000318521">
    <property type="component" value="Unassembled WGS sequence"/>
</dbReference>
<keyword evidence="4" id="KW-1185">Reference proteome</keyword>
<dbReference type="Pfam" id="PF12850">
    <property type="entry name" value="Metallophos_2"/>
    <property type="match status" value="1"/>
</dbReference>
<dbReference type="EMBL" id="VLXZ01000004">
    <property type="protein sequence ID" value="TSB46879.1"/>
    <property type="molecule type" value="Genomic_DNA"/>
</dbReference>
<evidence type="ECO:0000256" key="1">
    <source>
        <dbReference type="ARBA" id="ARBA00008950"/>
    </source>
</evidence>
<dbReference type="PANTHER" id="PTHR31302">
    <property type="entry name" value="TRANSMEMBRANE PROTEIN WITH METALLOPHOSPHOESTERASE DOMAIN-RELATED"/>
    <property type="match status" value="1"/>
</dbReference>
<name>A0A553ZZK7_9BACI</name>
<comment type="caution">
    <text evidence="3">The sequence shown here is derived from an EMBL/GenBank/DDBJ whole genome shotgun (WGS) entry which is preliminary data.</text>
</comment>
<dbReference type="GO" id="GO:0016020">
    <property type="term" value="C:membrane"/>
    <property type="evidence" value="ECO:0007669"/>
    <property type="project" value="GOC"/>
</dbReference>
<dbReference type="GO" id="GO:0009245">
    <property type="term" value="P:lipid A biosynthetic process"/>
    <property type="evidence" value="ECO:0007669"/>
    <property type="project" value="TreeGrafter"/>
</dbReference>
<gene>
    <name evidence="3" type="ORF">FN960_07610</name>
</gene>
<organism evidence="3 4">
    <name type="scientific">Alkalicoccobacillus porphyridii</name>
    <dbReference type="NCBI Taxonomy" id="2597270"/>
    <lineage>
        <taxon>Bacteria</taxon>
        <taxon>Bacillati</taxon>
        <taxon>Bacillota</taxon>
        <taxon>Bacilli</taxon>
        <taxon>Bacillales</taxon>
        <taxon>Bacillaceae</taxon>
        <taxon>Alkalicoccobacillus</taxon>
    </lineage>
</organism>
<comment type="similarity">
    <text evidence="1">Belongs to the metallophosphoesterase superfamily. YfcE family.</text>
</comment>
<dbReference type="InterPro" id="IPR051158">
    <property type="entry name" value="Metallophosphoesterase_sf"/>
</dbReference>
<dbReference type="OrthoDB" id="9780884at2"/>
<dbReference type="InterPro" id="IPR029052">
    <property type="entry name" value="Metallo-depent_PP-like"/>
</dbReference>
<evidence type="ECO:0000313" key="3">
    <source>
        <dbReference type="EMBL" id="TSB46879.1"/>
    </source>
</evidence>
<dbReference type="PANTHER" id="PTHR31302:SF32">
    <property type="entry name" value="PHOSPHOESTERASE"/>
    <property type="match status" value="1"/>
</dbReference>
<accession>A0A553ZZK7</accession>
<dbReference type="AlphaFoldDB" id="A0A553ZZK7"/>
<protein>
    <submittedName>
        <fullName evidence="3">Metallophosphoesterase</fullName>
    </submittedName>
</protein>
<reference evidence="3 4" key="1">
    <citation type="submission" date="2019-07" db="EMBL/GenBank/DDBJ databases">
        <authorList>
            <person name="Park Y.J."/>
            <person name="Jeong S.E."/>
            <person name="Jung H.S."/>
        </authorList>
    </citation>
    <scope>NUCLEOTIDE SEQUENCE [LARGE SCALE GENOMIC DNA]</scope>
    <source>
        <strain evidence="4">P16(2019)</strain>
    </source>
</reference>
<feature type="domain" description="Calcineurin-like phosphoesterase" evidence="2">
    <location>
        <begin position="48"/>
        <end position="218"/>
    </location>
</feature>
<dbReference type="InterPro" id="IPR024654">
    <property type="entry name" value="Calcineurin-like_PHP_lpxH"/>
</dbReference>
<dbReference type="RefSeq" id="WP_143848109.1">
    <property type="nucleotide sequence ID" value="NZ_VLXZ01000004.1"/>
</dbReference>
<sequence length="268" mass="29823">MKWLPYVLLTGLLSVPLLFHMKKEAAKHRLIKQTLSFDKLPEAFDGCKVFFVSDLHKRLISKSLLDEVGTCDIVIIGGDLLESGVSTPQIKQNLQRISACGPTYFVWGNNDVEVDEEILRDLLNKTGVQVLENSGAIISRHTDALFIAGGTEPLEVEQYHHLSKQASDYPFSIFVCHFPQAFKQLPVKHPFSFMLGGHTHGGQIRLLGLSVARHGSIQQKQQAIELISNGYGTSKLPLRLGALPEAHLFTLRAGLPSIQPQVIYQFED</sequence>
<dbReference type="Gene3D" id="3.60.21.10">
    <property type="match status" value="1"/>
</dbReference>
<dbReference type="SUPFAM" id="SSF56300">
    <property type="entry name" value="Metallo-dependent phosphatases"/>
    <property type="match status" value="1"/>
</dbReference>
<evidence type="ECO:0000259" key="2">
    <source>
        <dbReference type="Pfam" id="PF12850"/>
    </source>
</evidence>
<evidence type="ECO:0000313" key="4">
    <source>
        <dbReference type="Proteomes" id="UP000318521"/>
    </source>
</evidence>
<proteinExistence type="inferred from homology"/>
<dbReference type="GO" id="GO:0008758">
    <property type="term" value="F:UDP-2,3-diacylglucosamine hydrolase activity"/>
    <property type="evidence" value="ECO:0007669"/>
    <property type="project" value="TreeGrafter"/>
</dbReference>